<protein>
    <submittedName>
        <fullName evidence="1">CopG family transcriptional regulator</fullName>
    </submittedName>
</protein>
<comment type="caution">
    <text evidence="1">The sequence shown here is derived from an EMBL/GenBank/DDBJ whole genome shotgun (WGS) entry which is preliminary data.</text>
</comment>
<dbReference type="NCBIfam" id="NF046040">
    <property type="entry name" value="RelB_antitoxin"/>
    <property type="match status" value="1"/>
</dbReference>
<dbReference type="Pfam" id="PF19807">
    <property type="entry name" value="DUF6290"/>
    <property type="match status" value="1"/>
</dbReference>
<reference evidence="1" key="1">
    <citation type="submission" date="2018-06" db="EMBL/GenBank/DDBJ databases">
        <title>Sequence of the Fusobacterium nucleatum str. 12230 genome.</title>
        <authorList>
            <person name="Navarre W."/>
        </authorList>
    </citation>
    <scope>NUCLEOTIDE SEQUENCE [LARGE SCALE GENOMIC DNA]</scope>
    <source>
        <strain evidence="1">12230</strain>
    </source>
</reference>
<name>A0A323TW12_FUSNU</name>
<proteinExistence type="predicted"/>
<organism evidence="1">
    <name type="scientific">Fusobacterium nucleatum</name>
    <dbReference type="NCBI Taxonomy" id="851"/>
    <lineage>
        <taxon>Bacteria</taxon>
        <taxon>Fusobacteriati</taxon>
        <taxon>Fusobacteriota</taxon>
        <taxon>Fusobacteriia</taxon>
        <taxon>Fusobacteriales</taxon>
        <taxon>Fusobacteriaceae</taxon>
        <taxon>Fusobacterium</taxon>
    </lineage>
</organism>
<dbReference type="EMBL" id="QKOC01000011">
    <property type="protein sequence ID" value="PZA04039.1"/>
    <property type="molecule type" value="Genomic_DNA"/>
</dbReference>
<accession>A0A323TW12</accession>
<dbReference type="InterPro" id="IPR046257">
    <property type="entry name" value="DUF6290"/>
</dbReference>
<dbReference type="AlphaFoldDB" id="A0A323TW12"/>
<evidence type="ECO:0000313" key="1">
    <source>
        <dbReference type="EMBL" id="PZA04039.1"/>
    </source>
</evidence>
<sequence length="72" mass="8537">MENVVILRLDETEKAIIQNCANSKGLTMSEFMKKVVLDYIEDEYDLKIYKEYLKEKENGTLKTYSHKEVWGE</sequence>
<gene>
    <name evidence="1" type="ORF">DNF10_08225</name>
</gene>